<feature type="domain" description="GST C-terminal" evidence="2">
    <location>
        <begin position="91"/>
        <end position="214"/>
    </location>
</feature>
<dbReference type="InterPro" id="IPR036249">
    <property type="entry name" value="Thioredoxin-like_sf"/>
</dbReference>
<evidence type="ECO:0000259" key="2">
    <source>
        <dbReference type="PROSITE" id="PS50405"/>
    </source>
</evidence>
<dbReference type="PROSITE" id="PS50404">
    <property type="entry name" value="GST_NTER"/>
    <property type="match status" value="1"/>
</dbReference>
<dbReference type="InterPro" id="IPR004045">
    <property type="entry name" value="Glutathione_S-Trfase_N"/>
</dbReference>
<dbReference type="RefSeq" id="WP_213161826.1">
    <property type="nucleotide sequence ID" value="NZ_CP058214.1"/>
</dbReference>
<protein>
    <submittedName>
        <fullName evidence="3">Glutathione S-transferase family protein</fullName>
    </submittedName>
</protein>
<dbReference type="GO" id="GO:0016740">
    <property type="term" value="F:transferase activity"/>
    <property type="evidence" value="ECO:0007669"/>
    <property type="project" value="UniProtKB-KW"/>
</dbReference>
<dbReference type="SFLD" id="SFLDG01150">
    <property type="entry name" value="Main.1:_Beta-like"/>
    <property type="match status" value="1"/>
</dbReference>
<dbReference type="PANTHER" id="PTHR44051">
    <property type="entry name" value="GLUTATHIONE S-TRANSFERASE-RELATED"/>
    <property type="match status" value="1"/>
</dbReference>
<keyword evidence="4" id="KW-1185">Reference proteome</keyword>
<dbReference type="AlphaFoldDB" id="A0A7S8HD61"/>
<dbReference type="CDD" id="cd03046">
    <property type="entry name" value="GST_N_GTT1_like"/>
    <property type="match status" value="1"/>
</dbReference>
<gene>
    <name evidence="3" type="ORF">HW532_18180</name>
</gene>
<reference evidence="3 4" key="1">
    <citation type="submission" date="2020-06" db="EMBL/GenBank/DDBJ databases">
        <title>Genome sequence of 2 isolates from Red Sea Mangroves.</title>
        <authorList>
            <person name="Sefrji F."/>
            <person name="Michoud G."/>
            <person name="Merlino G."/>
            <person name="Daffonchio D."/>
        </authorList>
    </citation>
    <scope>NUCLEOTIDE SEQUENCE [LARGE SCALE GENOMIC DNA]</scope>
    <source>
        <strain evidence="3 4">R1DC25</strain>
    </source>
</reference>
<organism evidence="3 4">
    <name type="scientific">Kaustia mangrovi</name>
    <dbReference type="NCBI Taxonomy" id="2593653"/>
    <lineage>
        <taxon>Bacteria</taxon>
        <taxon>Pseudomonadati</taxon>
        <taxon>Pseudomonadota</taxon>
        <taxon>Alphaproteobacteria</taxon>
        <taxon>Hyphomicrobiales</taxon>
        <taxon>Parvibaculaceae</taxon>
        <taxon>Kaustia</taxon>
    </lineage>
</organism>
<keyword evidence="3" id="KW-0808">Transferase</keyword>
<dbReference type="SUPFAM" id="SSF52833">
    <property type="entry name" value="Thioredoxin-like"/>
    <property type="match status" value="1"/>
</dbReference>
<dbReference type="InterPro" id="IPR010987">
    <property type="entry name" value="Glutathione-S-Trfase_C-like"/>
</dbReference>
<dbReference type="InterPro" id="IPR004046">
    <property type="entry name" value="GST_C"/>
</dbReference>
<proteinExistence type="predicted"/>
<dbReference type="Proteomes" id="UP000593594">
    <property type="component" value="Chromosome"/>
</dbReference>
<sequence length="214" mass="23385">MITIHAFSSIPIPVRGLTRDLRALWAAEEAGLAYEIRPVDSMSGGLSSEDYLAVSPFGLIPAMEDGAFSLFESGAIVFYIADKAGKLVPADAEGRALAMQWALVALNTLEPAAINMAVVERFHAGENWAEERRPAVRELCEKRLATLDRQLAGKRYLLGDGFSAADILMTSVLRFIQYSDLIETMPNVAAYKARCEDRPAWAKVLETHDALLAA</sequence>
<dbReference type="Pfam" id="PF14497">
    <property type="entry name" value="GST_C_3"/>
    <property type="match status" value="1"/>
</dbReference>
<dbReference type="Gene3D" id="1.20.1050.10">
    <property type="match status" value="1"/>
</dbReference>
<dbReference type="EMBL" id="CP058214">
    <property type="protein sequence ID" value="QPC44457.1"/>
    <property type="molecule type" value="Genomic_DNA"/>
</dbReference>
<dbReference type="InterPro" id="IPR040079">
    <property type="entry name" value="Glutathione_S-Trfase"/>
</dbReference>
<dbReference type="PANTHER" id="PTHR44051:SF8">
    <property type="entry name" value="GLUTATHIONE S-TRANSFERASE GSTA"/>
    <property type="match status" value="1"/>
</dbReference>
<evidence type="ECO:0000313" key="4">
    <source>
        <dbReference type="Proteomes" id="UP000593594"/>
    </source>
</evidence>
<accession>A0A7S8HD61</accession>
<dbReference type="Gene3D" id="3.40.30.10">
    <property type="entry name" value="Glutaredoxin"/>
    <property type="match status" value="1"/>
</dbReference>
<dbReference type="SFLD" id="SFLDS00019">
    <property type="entry name" value="Glutathione_Transferase_(cytos"/>
    <property type="match status" value="1"/>
</dbReference>
<dbReference type="KEGG" id="kmn:HW532_18180"/>
<dbReference type="CDD" id="cd03207">
    <property type="entry name" value="GST_C_8"/>
    <property type="match status" value="1"/>
</dbReference>
<dbReference type="InterPro" id="IPR036282">
    <property type="entry name" value="Glutathione-S-Trfase_C_sf"/>
</dbReference>
<dbReference type="SFLD" id="SFLDG00358">
    <property type="entry name" value="Main_(cytGST)"/>
    <property type="match status" value="1"/>
</dbReference>
<dbReference type="PROSITE" id="PS50405">
    <property type="entry name" value="GST_CTER"/>
    <property type="match status" value="1"/>
</dbReference>
<dbReference type="SUPFAM" id="SSF47616">
    <property type="entry name" value="GST C-terminal domain-like"/>
    <property type="match status" value="1"/>
</dbReference>
<feature type="domain" description="GST N-terminal" evidence="1">
    <location>
        <begin position="7"/>
        <end position="88"/>
    </location>
</feature>
<dbReference type="Pfam" id="PF02798">
    <property type="entry name" value="GST_N"/>
    <property type="match status" value="1"/>
</dbReference>
<name>A0A7S8HD61_9HYPH</name>
<evidence type="ECO:0000259" key="1">
    <source>
        <dbReference type="PROSITE" id="PS50404"/>
    </source>
</evidence>
<evidence type="ECO:0000313" key="3">
    <source>
        <dbReference type="EMBL" id="QPC44457.1"/>
    </source>
</evidence>